<accession>H1D324</accession>
<dbReference type="AlphaFoldDB" id="H1D324"/>
<feature type="transmembrane region" description="Helical" evidence="8">
    <location>
        <begin position="380"/>
        <end position="398"/>
    </location>
</feature>
<dbReference type="RefSeq" id="WP_008860504.1">
    <property type="nucleotide sequence ID" value="NZ_JH591190.1"/>
</dbReference>
<evidence type="ECO:0000256" key="3">
    <source>
        <dbReference type="ARBA" id="ARBA00020150"/>
    </source>
</evidence>
<dbReference type="eggNOG" id="COG0471">
    <property type="taxonomic scope" value="Bacteria"/>
</dbReference>
<evidence type="ECO:0000256" key="8">
    <source>
        <dbReference type="SAM" id="Phobius"/>
    </source>
</evidence>
<reference evidence="9 10" key="1">
    <citation type="submission" date="2011-11" db="EMBL/GenBank/DDBJ databases">
        <title>The Genome Sequence of Dialister succinatiphilus YIT 11850.</title>
        <authorList>
            <consortium name="The Broad Institute Genome Sequencing Platform"/>
            <person name="Earl A."/>
            <person name="Ward D."/>
            <person name="Feldgarden M."/>
            <person name="Gevers D."/>
            <person name="Morotomi M."/>
            <person name="Young S.K."/>
            <person name="Zeng Q."/>
            <person name="Gargeya S."/>
            <person name="Fitzgerald M."/>
            <person name="Haas B."/>
            <person name="Abouelleil A."/>
            <person name="Alvarado L."/>
            <person name="Arachchi H.M."/>
            <person name="Berlin A."/>
            <person name="Brown A."/>
            <person name="Chapman S.B."/>
            <person name="Dunbar C."/>
            <person name="Gearin G."/>
            <person name="Goldberg J."/>
            <person name="Griggs A."/>
            <person name="Gujja S."/>
            <person name="Heiman D."/>
            <person name="Howarth C."/>
            <person name="Lui A."/>
            <person name="MacDonald P.J.P."/>
            <person name="Montmayeur A."/>
            <person name="Murphy C."/>
            <person name="Neiman D."/>
            <person name="Pearson M."/>
            <person name="Priest M."/>
            <person name="Roberts A."/>
            <person name="Saif S."/>
            <person name="Shea T."/>
            <person name="Sisk P."/>
            <person name="Stolte C."/>
            <person name="Sykes S."/>
            <person name="Wortman J."/>
            <person name="Nusbaum C."/>
            <person name="Birren B."/>
        </authorList>
    </citation>
    <scope>NUCLEOTIDE SEQUENCE [LARGE SCALE GENOMIC DNA]</scope>
    <source>
        <strain evidence="9 10">YIT 11850</strain>
    </source>
</reference>
<protein>
    <recommendedName>
        <fullName evidence="3">Sodium-dependent dicarboxylate transporter SdcS</fullName>
    </recommendedName>
    <alternativeName>
        <fullName evidence="7">Na(+)/dicarboxylate symporter</fullName>
    </alternativeName>
</protein>
<feature type="transmembrane region" description="Helical" evidence="8">
    <location>
        <begin position="261"/>
        <end position="279"/>
    </location>
</feature>
<feature type="transmembrane region" description="Helical" evidence="8">
    <location>
        <begin position="48"/>
        <end position="68"/>
    </location>
</feature>
<evidence type="ECO:0000256" key="7">
    <source>
        <dbReference type="ARBA" id="ARBA00031174"/>
    </source>
</evidence>
<feature type="transmembrane region" description="Helical" evidence="8">
    <location>
        <begin position="204"/>
        <end position="231"/>
    </location>
</feature>
<evidence type="ECO:0000256" key="5">
    <source>
        <dbReference type="ARBA" id="ARBA00022989"/>
    </source>
</evidence>
<comment type="caution">
    <text evidence="9">The sequence shown here is derived from an EMBL/GenBank/DDBJ whole genome shotgun (WGS) entry which is preliminary data.</text>
</comment>
<keyword evidence="5 8" id="KW-1133">Transmembrane helix</keyword>
<evidence type="ECO:0000256" key="4">
    <source>
        <dbReference type="ARBA" id="ARBA00022692"/>
    </source>
</evidence>
<evidence type="ECO:0000256" key="6">
    <source>
        <dbReference type="ARBA" id="ARBA00023136"/>
    </source>
</evidence>
<gene>
    <name evidence="9" type="ORF">HMPREF9453_02012</name>
</gene>
<dbReference type="HOGENOM" id="CLU_005170_0_0_9"/>
<keyword evidence="6 8" id="KW-0472">Membrane</keyword>
<evidence type="ECO:0000313" key="9">
    <source>
        <dbReference type="EMBL" id="EHO62080.1"/>
    </source>
</evidence>
<dbReference type="Pfam" id="PF00939">
    <property type="entry name" value="Na_sulph_symp"/>
    <property type="match status" value="1"/>
</dbReference>
<sequence>MKQNLALLSGPIAFGAAAFLLTGTFQQSSALALSCALWMALWWIFRPVSIYVTAFIPIIVNSLFNLIPMNHVISQYFSEIAVLLLGSDLICLTWTTTGLDKRISVRALCSIGTSMKSQIFVWFLASTALSVFLPNVVVAAIFCPIAVAMLHFTGEKDISTSQTAIPILLAIGWGSGIGGFGSPIGSSANLVAVSYLEKLTGHEFMYFDWVIRFLPVLILIFLMNLLFLLFLPCPVRSLPGTKGYFRSMYKSFGPMKRGERIGLILFIAATLLSFLRPLFATYLPAMKPAYVFLFLGMLMFFLKDEKGNPMLTWKYAESHAMWGMIALFASGLALGKLVIETGAIKELSLLIAALHLSPGLPVMAMACLFACFMSEISSNTASASISIPVVIGITSSLSLNPIPYILGTIAAANCAYILPISTRAIPIGYGLSASAQIRYGTVLSLLTVILITLLCTAFMAFVPLFSEL</sequence>
<dbReference type="PROSITE" id="PS51257">
    <property type="entry name" value="PROKAR_LIPOPROTEIN"/>
    <property type="match status" value="1"/>
</dbReference>
<dbReference type="PATRIC" id="fig|742743.3.peg.2029"/>
<feature type="transmembrane region" description="Helical" evidence="8">
    <location>
        <begin position="119"/>
        <end position="152"/>
    </location>
</feature>
<proteinExistence type="inferred from homology"/>
<evidence type="ECO:0000256" key="1">
    <source>
        <dbReference type="ARBA" id="ARBA00004141"/>
    </source>
</evidence>
<feature type="transmembrane region" description="Helical" evidence="8">
    <location>
        <begin position="351"/>
        <end position="373"/>
    </location>
</feature>
<keyword evidence="10" id="KW-1185">Reference proteome</keyword>
<feature type="transmembrane region" description="Helical" evidence="8">
    <location>
        <begin position="404"/>
        <end position="421"/>
    </location>
</feature>
<feature type="transmembrane region" description="Helical" evidence="8">
    <location>
        <begin position="164"/>
        <end position="184"/>
    </location>
</feature>
<comment type="similarity">
    <text evidence="2">Belongs to the SLC13A/DASS transporter (TC 2.A.47) family. NADC subfamily.</text>
</comment>
<evidence type="ECO:0000313" key="10">
    <source>
        <dbReference type="Proteomes" id="UP000003277"/>
    </source>
</evidence>
<organism evidence="9 10">
    <name type="scientific">Dialister succinatiphilus YIT 11850</name>
    <dbReference type="NCBI Taxonomy" id="742743"/>
    <lineage>
        <taxon>Bacteria</taxon>
        <taxon>Bacillati</taxon>
        <taxon>Bacillota</taxon>
        <taxon>Negativicutes</taxon>
        <taxon>Veillonellales</taxon>
        <taxon>Veillonellaceae</taxon>
        <taxon>Dialister</taxon>
    </lineage>
</organism>
<dbReference type="Proteomes" id="UP000003277">
    <property type="component" value="Unassembled WGS sequence"/>
</dbReference>
<dbReference type="OrthoDB" id="37272at2"/>
<dbReference type="GO" id="GO:0005886">
    <property type="term" value="C:plasma membrane"/>
    <property type="evidence" value="ECO:0007669"/>
    <property type="project" value="TreeGrafter"/>
</dbReference>
<dbReference type="GO" id="GO:1905039">
    <property type="term" value="P:carboxylic acid transmembrane transport"/>
    <property type="evidence" value="ECO:0007669"/>
    <property type="project" value="UniProtKB-ARBA"/>
</dbReference>
<dbReference type="PANTHER" id="PTHR10283">
    <property type="entry name" value="SOLUTE CARRIER FAMILY 13 MEMBER"/>
    <property type="match status" value="1"/>
</dbReference>
<keyword evidence="4 8" id="KW-0812">Transmembrane</keyword>
<dbReference type="EMBL" id="ADLT01000070">
    <property type="protein sequence ID" value="EHO62080.1"/>
    <property type="molecule type" value="Genomic_DNA"/>
</dbReference>
<feature type="transmembrane region" description="Helical" evidence="8">
    <location>
        <begin position="442"/>
        <end position="465"/>
    </location>
</feature>
<name>H1D324_9FIRM</name>
<feature type="transmembrane region" description="Helical" evidence="8">
    <location>
        <begin position="80"/>
        <end position="99"/>
    </location>
</feature>
<dbReference type="STRING" id="742743.HMPREF9453_02012"/>
<feature type="transmembrane region" description="Helical" evidence="8">
    <location>
        <begin position="322"/>
        <end position="339"/>
    </location>
</feature>
<comment type="subcellular location">
    <subcellularLocation>
        <location evidence="1">Membrane</location>
        <topology evidence="1">Multi-pass membrane protein</topology>
    </subcellularLocation>
</comment>
<dbReference type="PANTHER" id="PTHR10283:SF82">
    <property type="entry name" value="SOLUTE CARRIER FAMILY 13 MEMBER 2"/>
    <property type="match status" value="1"/>
</dbReference>
<feature type="transmembrane region" description="Helical" evidence="8">
    <location>
        <begin position="285"/>
        <end position="302"/>
    </location>
</feature>
<dbReference type="InterPro" id="IPR001898">
    <property type="entry name" value="SLC13A/DASS"/>
</dbReference>
<evidence type="ECO:0000256" key="2">
    <source>
        <dbReference type="ARBA" id="ARBA00006772"/>
    </source>
</evidence>
<dbReference type="GO" id="GO:0008514">
    <property type="term" value="F:organic anion transmembrane transporter activity"/>
    <property type="evidence" value="ECO:0007669"/>
    <property type="project" value="UniProtKB-ARBA"/>
</dbReference>